<evidence type="ECO:0000313" key="3">
    <source>
        <dbReference type="Proteomes" id="UP000234479"/>
    </source>
</evidence>
<accession>A0A2N5D4J2</accession>
<organism evidence="2 3">
    <name type="scientific">Caulobacter zeae</name>
    <dbReference type="NCBI Taxonomy" id="2055137"/>
    <lineage>
        <taxon>Bacteria</taxon>
        <taxon>Pseudomonadati</taxon>
        <taxon>Pseudomonadota</taxon>
        <taxon>Alphaproteobacteria</taxon>
        <taxon>Caulobacterales</taxon>
        <taxon>Caulobacteraceae</taxon>
        <taxon>Caulobacter</taxon>
    </lineage>
</organism>
<feature type="signal peptide" evidence="1">
    <location>
        <begin position="1"/>
        <end position="27"/>
    </location>
</feature>
<keyword evidence="1" id="KW-0732">Signal</keyword>
<dbReference type="EMBL" id="PJRS01000044">
    <property type="protein sequence ID" value="PLR20994.1"/>
    <property type="molecule type" value="Genomic_DNA"/>
</dbReference>
<reference evidence="2 3" key="1">
    <citation type="submission" date="2017-12" db="EMBL/GenBank/DDBJ databases">
        <title>The genome sequence of Caulobacter sp. 410.</title>
        <authorList>
            <person name="Gao J."/>
            <person name="Mao X."/>
            <person name="Sun J."/>
        </authorList>
    </citation>
    <scope>NUCLEOTIDE SEQUENCE [LARGE SCALE GENOMIC DNA]</scope>
    <source>
        <strain evidence="2 3">410</strain>
    </source>
</reference>
<dbReference type="RefSeq" id="WP_101719954.1">
    <property type="nucleotide sequence ID" value="NZ_PJRS01000044.1"/>
</dbReference>
<sequence>MPRLRKLALSAAAAALLAVGQSGCSFAADQAKAPAAAAREAADLKLMRSIVIDQRPDLFARIDRFAGDLSVARLTDGSFIAWKYRTDPAAAGEQAIVGVRSVAQGVSPRDLGFNHDRVLPEQAPPPPEGARCAVADAIVQPDAPGAYIAACLDAGGDKGRLITYRAGGKVTDLGRLPLAASKIAVTPGLHGGPGALVILTRPDAAGQGQLQWYRLPAPLH</sequence>
<comment type="caution">
    <text evidence="2">The sequence shown here is derived from an EMBL/GenBank/DDBJ whole genome shotgun (WGS) entry which is preliminary data.</text>
</comment>
<evidence type="ECO:0000256" key="1">
    <source>
        <dbReference type="SAM" id="SignalP"/>
    </source>
</evidence>
<dbReference type="AlphaFoldDB" id="A0A2N5D4J2"/>
<evidence type="ECO:0000313" key="2">
    <source>
        <dbReference type="EMBL" id="PLR20994.1"/>
    </source>
</evidence>
<proteinExistence type="predicted"/>
<evidence type="ECO:0008006" key="4">
    <source>
        <dbReference type="Google" id="ProtNLM"/>
    </source>
</evidence>
<feature type="chain" id="PRO_5014988920" description="Lipoprotein" evidence="1">
    <location>
        <begin position="28"/>
        <end position="220"/>
    </location>
</feature>
<name>A0A2N5D4J2_9CAUL</name>
<gene>
    <name evidence="2" type="ORF">SGCZBJ_21400</name>
</gene>
<dbReference type="Proteomes" id="UP000234479">
    <property type="component" value="Unassembled WGS sequence"/>
</dbReference>
<keyword evidence="3" id="KW-1185">Reference proteome</keyword>
<protein>
    <recommendedName>
        <fullName evidence="4">Lipoprotein</fullName>
    </recommendedName>
</protein>